<reference evidence="4" key="3">
    <citation type="journal article" date="2014" name="Nature">
        <title>Elephant shark genome provides unique insights into gnathostome evolution.</title>
        <authorList>
            <consortium name="International Elephant Shark Genome Sequencing Consortium"/>
            <person name="Venkatesh B."/>
            <person name="Lee A.P."/>
            <person name="Ravi V."/>
            <person name="Maurya A.K."/>
            <person name="Lian M.M."/>
            <person name="Swann J.B."/>
            <person name="Ohta Y."/>
            <person name="Flajnik M.F."/>
            <person name="Sutoh Y."/>
            <person name="Kasahara M."/>
            <person name="Hoon S."/>
            <person name="Gangu V."/>
            <person name="Roy S.W."/>
            <person name="Irimia M."/>
            <person name="Korzh V."/>
            <person name="Kondrychyn I."/>
            <person name="Lim Z.W."/>
            <person name="Tay B.H."/>
            <person name="Tohari S."/>
            <person name="Kong K.W."/>
            <person name="Ho S."/>
            <person name="Lorente-Galdos B."/>
            <person name="Quilez J."/>
            <person name="Marques-Bonet T."/>
            <person name="Raney B.J."/>
            <person name="Ingham P.W."/>
            <person name="Tay A."/>
            <person name="Hillier L.W."/>
            <person name="Minx P."/>
            <person name="Boehm T."/>
            <person name="Wilson R.K."/>
            <person name="Brenner S."/>
            <person name="Warren W.C."/>
        </authorList>
    </citation>
    <scope>NUCLEOTIDE SEQUENCE [LARGE SCALE GENOMIC DNA]</scope>
</reference>
<keyword evidence="4" id="KW-1185">Reference proteome</keyword>
<reference evidence="3" key="4">
    <citation type="submission" date="2025-08" db="UniProtKB">
        <authorList>
            <consortium name="Ensembl"/>
        </authorList>
    </citation>
    <scope>IDENTIFICATION</scope>
</reference>
<dbReference type="STRING" id="7868.ENSCMIP00000023874"/>
<dbReference type="InterPro" id="IPR050410">
    <property type="entry name" value="CCR4/nocturin_mRNA_transcr"/>
</dbReference>
<dbReference type="Proteomes" id="UP000314986">
    <property type="component" value="Unassembled WGS sequence"/>
</dbReference>
<reference evidence="3" key="5">
    <citation type="submission" date="2025-09" db="UniProtKB">
        <authorList>
            <consortium name="Ensembl"/>
        </authorList>
    </citation>
    <scope>IDENTIFICATION</scope>
</reference>
<evidence type="ECO:0000313" key="4">
    <source>
        <dbReference type="Proteomes" id="UP000314986"/>
    </source>
</evidence>
<accession>A0A4W3I209</accession>
<evidence type="ECO:0000313" key="3">
    <source>
        <dbReference type="Ensembl" id="ENSCMIP00000023874.1"/>
    </source>
</evidence>
<reference evidence="4" key="2">
    <citation type="journal article" date="2007" name="PLoS Biol.">
        <title>Survey sequencing and comparative analysis of the elephant shark (Callorhinchus milii) genome.</title>
        <authorList>
            <person name="Venkatesh B."/>
            <person name="Kirkness E.F."/>
            <person name="Loh Y.H."/>
            <person name="Halpern A.L."/>
            <person name="Lee A.P."/>
            <person name="Johnson J."/>
            <person name="Dandona N."/>
            <person name="Viswanathan L.D."/>
            <person name="Tay A."/>
            <person name="Venter J.C."/>
            <person name="Strausberg R.L."/>
            <person name="Brenner S."/>
        </authorList>
    </citation>
    <scope>NUCLEOTIDE SEQUENCE [LARGE SCALE GENOMIC DNA]</scope>
</reference>
<dbReference type="Gene3D" id="3.60.10.10">
    <property type="entry name" value="Endonuclease/exonuclease/phosphatase"/>
    <property type="match status" value="2"/>
</dbReference>
<dbReference type="PANTHER" id="PTHR12121">
    <property type="entry name" value="CARBON CATABOLITE REPRESSOR PROTEIN 4"/>
    <property type="match status" value="1"/>
</dbReference>
<dbReference type="GO" id="GO:0000175">
    <property type="term" value="F:3'-5'-RNA exonuclease activity"/>
    <property type="evidence" value="ECO:0007669"/>
    <property type="project" value="TreeGrafter"/>
</dbReference>
<evidence type="ECO:0000256" key="1">
    <source>
        <dbReference type="SAM" id="MobiDB-lite"/>
    </source>
</evidence>
<dbReference type="AlphaFoldDB" id="A0A4W3I209"/>
<sequence>TSMVAHSPSLSQSRTLASCLTLNYPFYPTSATSPGSHTAGHHPHPRLHYIEARQCKLTACRPPQLLPPMAADHPELCSPCPHPPRAPRPYHPHPRPTPLASHHTEGTVQVPGPHLQSPPWSCSPHLSDLLTPHHPVHSLRSTGSGLLHVPASLIPLSAELLRVWEELPGPPHTDQAFEFTIMSYNILSQDLLEMNGSLYTHCPPDYLTWDFRCQNILREFDTWTPDILCLQEVQEDYFQQHLQQYLRPGVETLDRDNVGLLLLLQPQDEESPQAWPPICVANTHLIYNPRRGDIKLAQLALLFAEIDRLAGLGSGAGDTRCPVILCGDMNSAPHSPLYQFIQDGQLDYYGMPVSNQEDSSHRLHQRRLYEPLWPRNLGITDHCQYRSQSDRSQPGELPRGSRRLISHGLNLTSVYSHYQSDSKQPEVTTCTSNSCLTVDYIFFSSQTQGQCWGEAEAGARLSLLSEEDLWTANGLPNGTCSSDHLCLLARFGLEPRGQ</sequence>
<dbReference type="OMA" id="YIWHTED"/>
<reference evidence="4" key="1">
    <citation type="journal article" date="2006" name="Science">
        <title>Ancient noncoding elements conserved in the human genome.</title>
        <authorList>
            <person name="Venkatesh B."/>
            <person name="Kirkness E.F."/>
            <person name="Loh Y.H."/>
            <person name="Halpern A.L."/>
            <person name="Lee A.P."/>
            <person name="Johnson J."/>
            <person name="Dandona N."/>
            <person name="Viswanathan L.D."/>
            <person name="Tay A."/>
            <person name="Venter J.C."/>
            <person name="Strausberg R.L."/>
            <person name="Brenner S."/>
        </authorList>
    </citation>
    <scope>NUCLEOTIDE SEQUENCE [LARGE SCALE GENOMIC DNA]</scope>
</reference>
<feature type="region of interest" description="Disordered" evidence="1">
    <location>
        <begin position="87"/>
        <end position="119"/>
    </location>
</feature>
<proteinExistence type="predicted"/>
<evidence type="ECO:0000259" key="2">
    <source>
        <dbReference type="Pfam" id="PF03372"/>
    </source>
</evidence>
<dbReference type="Pfam" id="PF03372">
    <property type="entry name" value="Exo_endo_phos"/>
    <property type="match status" value="1"/>
</dbReference>
<dbReference type="InParanoid" id="A0A4W3I209"/>
<dbReference type="PANTHER" id="PTHR12121:SF28">
    <property type="entry name" value="PROTEIN ANGEL HOMOLOG 1"/>
    <property type="match status" value="1"/>
</dbReference>
<dbReference type="Ensembl" id="ENSCMIT00000024277.1">
    <property type="protein sequence ID" value="ENSCMIP00000023874.1"/>
    <property type="gene ID" value="ENSCMIG00000010635.1"/>
</dbReference>
<dbReference type="SUPFAM" id="SSF56219">
    <property type="entry name" value="DNase I-like"/>
    <property type="match status" value="1"/>
</dbReference>
<protein>
    <recommendedName>
        <fullName evidence="2">Endonuclease/exonuclease/phosphatase domain-containing protein</fullName>
    </recommendedName>
</protein>
<organism evidence="3 4">
    <name type="scientific">Callorhinchus milii</name>
    <name type="common">Ghost shark</name>
    <dbReference type="NCBI Taxonomy" id="7868"/>
    <lineage>
        <taxon>Eukaryota</taxon>
        <taxon>Metazoa</taxon>
        <taxon>Chordata</taxon>
        <taxon>Craniata</taxon>
        <taxon>Vertebrata</taxon>
        <taxon>Chondrichthyes</taxon>
        <taxon>Holocephali</taxon>
        <taxon>Chimaeriformes</taxon>
        <taxon>Callorhinchidae</taxon>
        <taxon>Callorhinchus</taxon>
    </lineage>
</organism>
<name>A0A4W3I209_CALMI</name>
<dbReference type="InterPro" id="IPR005135">
    <property type="entry name" value="Endo/exonuclease/phosphatase"/>
</dbReference>
<dbReference type="GeneTree" id="ENSGT00940000159057"/>
<dbReference type="InterPro" id="IPR036691">
    <property type="entry name" value="Endo/exonu/phosph_ase_sf"/>
</dbReference>
<feature type="domain" description="Endonuclease/exonuclease/phosphatase" evidence="2">
    <location>
        <begin position="182"/>
        <end position="484"/>
    </location>
</feature>